<evidence type="ECO:0000313" key="13">
    <source>
        <dbReference type="EMBL" id="CAG8545334.1"/>
    </source>
</evidence>
<keyword evidence="4 10" id="KW-0812">Transmembrane</keyword>
<sequence length="629" mass="70995">MFNARLVLRVRLGTQLTHVTSPTKHIHSSRFAKPYRVFDEGAKRFKSKKHKNNGTLNDTNVDKTSEPISTEEPILKNPPITEIANSATLKNLSASETPAESRSTVNESTTTSLDQQSLPPSNQPKSEPKETESEIKSTVSETTKKASGSYGKYILTIILLGVVGYGGAVYHSIHDEKFRKKFTTTVPGANQVVEYVDNLHRQGTFHHLRQQTAELTEKTVDFSLSVYDNLSRKISKTLKPAIEIETNQEGKTPSAAAEQNEKSSPLPLELDTKVSPSLAQEIRIFTSEEPIINELYQILDRLANIVKETDTSPDIILKAKEKLNELNERINSSKTKIYVLIEAALVEQEEAFNALLGSKEKSLLDNSEKEKQHLKDEFETNKQLLLKQHKDLTDELSRQARKHAEELRDILIREGVRMKKRWIREIKSRVEQERNGRLANLESLNLRLKELQNLSVQNADNLDDSIKSHRLWRAVYALKNAVNKPHRTPFANEVATLKEVASTDELVTAVLSTIDDSVSSTGIDSVSNLVARFAKVREAVRSASLVPENGGLLPHALSRVLYRFMFRKHGMMDGDDVEAVLARVEHHLKEHDLDKATRELNQLKGWPKTIASDWMRAARDHLEVQQAIQ</sequence>
<comment type="subcellular location">
    <subcellularLocation>
        <location evidence="1 10">Mitochondrion inner membrane</location>
        <topology evidence="1 10">Single-pass membrane protein</topology>
    </subcellularLocation>
</comment>
<comment type="caution">
    <text evidence="13">The sequence shown here is derived from an EMBL/GenBank/DDBJ whole genome shotgun (WGS) entry which is preliminary data.</text>
</comment>
<proteinExistence type="inferred from homology"/>
<comment type="subunit">
    <text evidence="10">Component of the mitochondrial contact site and cristae organizing system (MICOS) complex.</text>
</comment>
<evidence type="ECO:0000256" key="2">
    <source>
        <dbReference type="ARBA" id="ARBA00010877"/>
    </source>
</evidence>
<dbReference type="GO" id="GO:0042407">
    <property type="term" value="P:cristae formation"/>
    <property type="evidence" value="ECO:0007669"/>
    <property type="project" value="TreeGrafter"/>
</dbReference>
<dbReference type="EMBL" id="CAJVPL010000990">
    <property type="protein sequence ID" value="CAG8545334.1"/>
    <property type="molecule type" value="Genomic_DNA"/>
</dbReference>
<accession>A0A9N9AZG0</accession>
<organism evidence="13 14">
    <name type="scientific">Ambispora gerdemannii</name>
    <dbReference type="NCBI Taxonomy" id="144530"/>
    <lineage>
        <taxon>Eukaryota</taxon>
        <taxon>Fungi</taxon>
        <taxon>Fungi incertae sedis</taxon>
        <taxon>Mucoromycota</taxon>
        <taxon>Glomeromycotina</taxon>
        <taxon>Glomeromycetes</taxon>
        <taxon>Archaeosporales</taxon>
        <taxon>Ambisporaceae</taxon>
        <taxon>Ambispora</taxon>
    </lineage>
</organism>
<reference evidence="13" key="1">
    <citation type="submission" date="2021-06" db="EMBL/GenBank/DDBJ databases">
        <authorList>
            <person name="Kallberg Y."/>
            <person name="Tangrot J."/>
            <person name="Rosling A."/>
        </authorList>
    </citation>
    <scope>NUCLEOTIDE SEQUENCE</scope>
    <source>
        <strain evidence="13">MT106</strain>
    </source>
</reference>
<keyword evidence="14" id="KW-1185">Reference proteome</keyword>
<keyword evidence="11" id="KW-0175">Coiled coil</keyword>
<comment type="similarity">
    <text evidence="2 10">Belongs to the MICOS complex subunit Mic60 family.</text>
</comment>
<evidence type="ECO:0000256" key="3">
    <source>
        <dbReference type="ARBA" id="ARBA00018116"/>
    </source>
</evidence>
<evidence type="ECO:0000256" key="12">
    <source>
        <dbReference type="SAM" id="MobiDB-lite"/>
    </source>
</evidence>
<evidence type="ECO:0000256" key="10">
    <source>
        <dbReference type="RuleBase" id="RU363000"/>
    </source>
</evidence>
<feature type="transmembrane region" description="Helical" evidence="10">
    <location>
        <begin position="153"/>
        <end position="173"/>
    </location>
</feature>
<feature type="coiled-coil region" evidence="11">
    <location>
        <begin position="364"/>
        <end position="406"/>
    </location>
</feature>
<evidence type="ECO:0000256" key="11">
    <source>
        <dbReference type="SAM" id="Coils"/>
    </source>
</evidence>
<evidence type="ECO:0000313" key="14">
    <source>
        <dbReference type="Proteomes" id="UP000789831"/>
    </source>
</evidence>
<dbReference type="PANTHER" id="PTHR15415:SF7">
    <property type="entry name" value="MICOS COMPLEX SUBUNIT MIC60"/>
    <property type="match status" value="1"/>
</dbReference>
<keyword evidence="8 10" id="KW-0472">Membrane</keyword>
<dbReference type="Proteomes" id="UP000789831">
    <property type="component" value="Unassembled WGS sequence"/>
</dbReference>
<evidence type="ECO:0000256" key="4">
    <source>
        <dbReference type="ARBA" id="ARBA00022692"/>
    </source>
</evidence>
<evidence type="ECO:0000256" key="1">
    <source>
        <dbReference type="ARBA" id="ARBA00004434"/>
    </source>
</evidence>
<dbReference type="GO" id="GO:0061617">
    <property type="term" value="C:MICOS complex"/>
    <property type="evidence" value="ECO:0007669"/>
    <property type="project" value="TreeGrafter"/>
</dbReference>
<evidence type="ECO:0000256" key="7">
    <source>
        <dbReference type="ARBA" id="ARBA00023128"/>
    </source>
</evidence>
<evidence type="ECO:0000256" key="5">
    <source>
        <dbReference type="ARBA" id="ARBA00022792"/>
    </source>
</evidence>
<feature type="region of interest" description="Disordered" evidence="12">
    <location>
        <begin position="244"/>
        <end position="269"/>
    </location>
</feature>
<evidence type="ECO:0000256" key="6">
    <source>
        <dbReference type="ARBA" id="ARBA00022989"/>
    </source>
</evidence>
<dbReference type="AlphaFoldDB" id="A0A9N9AZG0"/>
<feature type="non-terminal residue" evidence="13">
    <location>
        <position position="1"/>
    </location>
</feature>
<protein>
    <recommendedName>
        <fullName evidence="3 10">MICOS complex subunit MIC60</fullName>
    </recommendedName>
    <alternativeName>
        <fullName evidence="10">Mitofilin</fullName>
    </alternativeName>
</protein>
<keyword evidence="7 10" id="KW-0496">Mitochondrion</keyword>
<feature type="region of interest" description="Disordered" evidence="12">
    <location>
        <begin position="44"/>
        <end position="77"/>
    </location>
</feature>
<keyword evidence="5 10" id="KW-0999">Mitochondrion inner membrane</keyword>
<name>A0A9N9AZG0_9GLOM</name>
<dbReference type="InterPro" id="IPR019133">
    <property type="entry name" value="MIC60"/>
</dbReference>
<dbReference type="OrthoDB" id="10261039at2759"/>
<comment type="function">
    <text evidence="9">Component of the MICOS complex, a large protein complex of the mitochondrial inner membrane that plays crucial roles in the maintenance of crista junctions, inner membrane architecture, and formation of contact sites to the outer membrane. Plays a role in keeping cristae membranes connected to the inner boundary membrane. Also promotes protein import via the mitochondrial intermembrane space assembly (MIA) pathway.</text>
</comment>
<keyword evidence="6 10" id="KW-1133">Transmembrane helix</keyword>
<evidence type="ECO:0000256" key="9">
    <source>
        <dbReference type="ARBA" id="ARBA00025571"/>
    </source>
</evidence>
<feature type="region of interest" description="Disordered" evidence="12">
    <location>
        <begin position="91"/>
        <end position="142"/>
    </location>
</feature>
<evidence type="ECO:0000256" key="8">
    <source>
        <dbReference type="ARBA" id="ARBA00023136"/>
    </source>
</evidence>
<gene>
    <name evidence="13" type="ORF">AGERDE_LOCUS6392</name>
</gene>
<feature type="compositionally biased region" description="Polar residues" evidence="12">
    <location>
        <begin position="91"/>
        <end position="125"/>
    </location>
</feature>
<dbReference type="Pfam" id="PF09731">
    <property type="entry name" value="Mitofilin"/>
    <property type="match status" value="1"/>
</dbReference>
<dbReference type="PANTHER" id="PTHR15415">
    <property type="entry name" value="MITOFILIN"/>
    <property type="match status" value="1"/>
</dbReference>
<feature type="compositionally biased region" description="Basic and acidic residues" evidence="12">
    <location>
        <begin position="126"/>
        <end position="135"/>
    </location>
</feature>